<evidence type="ECO:0000313" key="7">
    <source>
        <dbReference type="EMBL" id="KAJ5323833.1"/>
    </source>
</evidence>
<dbReference type="EMBL" id="JAPZBO010000002">
    <property type="protein sequence ID" value="KAJ5323833.1"/>
    <property type="molecule type" value="Genomic_DNA"/>
</dbReference>
<evidence type="ECO:0000256" key="1">
    <source>
        <dbReference type="ARBA" id="ARBA00022723"/>
    </source>
</evidence>
<name>A0A9W9HIB4_9EURO</name>
<dbReference type="PANTHER" id="PTHR47424">
    <property type="entry name" value="REGULATORY PROTEIN GAL4"/>
    <property type="match status" value="1"/>
</dbReference>
<dbReference type="AlphaFoldDB" id="A0A9W9HIB4"/>
<dbReference type="Pfam" id="PF00172">
    <property type="entry name" value="Zn_clus"/>
    <property type="match status" value="1"/>
</dbReference>
<dbReference type="InterPro" id="IPR051127">
    <property type="entry name" value="Fungal_SecMet_Regulators"/>
</dbReference>
<dbReference type="SUPFAM" id="SSF57701">
    <property type="entry name" value="Zn2/Cys6 DNA-binding domain"/>
    <property type="match status" value="1"/>
</dbReference>
<dbReference type="Pfam" id="PF04082">
    <property type="entry name" value="Fungal_trans"/>
    <property type="match status" value="1"/>
</dbReference>
<keyword evidence="1" id="KW-0479">Metal-binding</keyword>
<dbReference type="InterPro" id="IPR036864">
    <property type="entry name" value="Zn2-C6_fun-type_DNA-bd_sf"/>
</dbReference>
<dbReference type="GO" id="GO:0005634">
    <property type="term" value="C:nucleus"/>
    <property type="evidence" value="ECO:0007669"/>
    <property type="project" value="TreeGrafter"/>
</dbReference>
<feature type="compositionally biased region" description="Polar residues" evidence="6">
    <location>
        <begin position="150"/>
        <end position="164"/>
    </location>
</feature>
<keyword evidence="8" id="KW-1185">Reference proteome</keyword>
<dbReference type="InterPro" id="IPR007219">
    <property type="entry name" value="XnlR_reg_dom"/>
</dbReference>
<evidence type="ECO:0000256" key="6">
    <source>
        <dbReference type="SAM" id="MobiDB-lite"/>
    </source>
</evidence>
<dbReference type="GO" id="GO:0000981">
    <property type="term" value="F:DNA-binding transcription factor activity, RNA polymerase II-specific"/>
    <property type="evidence" value="ECO:0007669"/>
    <property type="project" value="InterPro"/>
</dbReference>
<evidence type="ECO:0000256" key="5">
    <source>
        <dbReference type="ARBA" id="ARBA00023242"/>
    </source>
</evidence>
<reference evidence="7" key="1">
    <citation type="submission" date="2022-12" db="EMBL/GenBank/DDBJ databases">
        <authorList>
            <person name="Petersen C."/>
        </authorList>
    </citation>
    <scope>NUCLEOTIDE SEQUENCE</scope>
    <source>
        <strain evidence="7">IBT 21472</strain>
    </source>
</reference>
<feature type="region of interest" description="Disordered" evidence="6">
    <location>
        <begin position="114"/>
        <end position="170"/>
    </location>
</feature>
<dbReference type="Gene3D" id="4.10.240.10">
    <property type="entry name" value="Zn(2)-C6 fungal-type DNA-binding domain"/>
    <property type="match status" value="1"/>
</dbReference>
<dbReference type="Proteomes" id="UP001147746">
    <property type="component" value="Unassembled WGS sequence"/>
</dbReference>
<dbReference type="CDD" id="cd00067">
    <property type="entry name" value="GAL4"/>
    <property type="match status" value="1"/>
</dbReference>
<feature type="compositionally biased region" description="Polar residues" evidence="6">
    <location>
        <begin position="129"/>
        <end position="141"/>
    </location>
</feature>
<dbReference type="PANTHER" id="PTHR47424:SF5">
    <property type="entry name" value="ZN(II)2CYS6 TRANSCRIPTION FACTOR (EUROFUNG)"/>
    <property type="match status" value="1"/>
</dbReference>
<dbReference type="GO" id="GO:0000435">
    <property type="term" value="P:positive regulation of transcription from RNA polymerase II promoter by galactose"/>
    <property type="evidence" value="ECO:0007669"/>
    <property type="project" value="TreeGrafter"/>
</dbReference>
<evidence type="ECO:0000256" key="2">
    <source>
        <dbReference type="ARBA" id="ARBA00023015"/>
    </source>
</evidence>
<gene>
    <name evidence="7" type="ORF">N7476_002433</name>
</gene>
<evidence type="ECO:0000256" key="4">
    <source>
        <dbReference type="ARBA" id="ARBA00023163"/>
    </source>
</evidence>
<sequence length="683" mass="77516">MFHSFQALNQGRVTNSISNRQANEKNQRKSLIACTSCQRRKIKCDGKTPCNSCRWYKKADRCEYGDRTPSWGQVERLSAEIENHRKILKMILPDVDTDSLVGLSREKLLELTAKEGSQSHGEASHLVSPATSPSRQPNPHFTATEDPSLESLQSIPEDQPSDSPEMNEDVSDDVNALRLSTNPTSSYLGISSIQAALKVIVWLDPTHTTFLPSSSSVWNGTSDAQLQYQQADPSHYHPPFSETHMVNAYFVYIHPFTPLIDKEAFWKSYLAGDRTDDRWLALLNIVLALGCIAEETPSNVTHRSYFNACKKNLDLSALGKPHLETIQTLGLLGGWYSHYISQPNLAWSLLGAALRMAAAMGIDRETKEIPHFPPVGLRCRVWWSLVCMDTWASMTLGRPSMGRFSVNSVIRPLDNEVKIHSLETFLLIENVRFAKIATDIQELLALSPLIPHPELAELDRRLLQWWESHTQLLKYYESHSESVTTVLAVVRWRFYNQRMLLYRPILLSYAMRRISYSALRPEERLEIAKCREMADLHIKDIAATVRPNQLSGWNAVWWTFQLALIPLISLFLNDSTARAEDSRASFESCQAQVQLAMTTLERIQSYGHKAERSLNVISHLFEASKRALEMGDGDSGASDMSGKLGDEGDWIFPSLDTTDDQYLLWEYLSWSDNDFWVDTRNEG</sequence>
<dbReference type="GO" id="GO:0008270">
    <property type="term" value="F:zinc ion binding"/>
    <property type="evidence" value="ECO:0007669"/>
    <property type="project" value="InterPro"/>
</dbReference>
<evidence type="ECO:0000313" key="8">
    <source>
        <dbReference type="Proteomes" id="UP001147746"/>
    </source>
</evidence>
<keyword evidence="3" id="KW-0238">DNA-binding</keyword>
<keyword evidence="4" id="KW-0804">Transcription</keyword>
<dbReference type="InterPro" id="IPR001138">
    <property type="entry name" value="Zn2Cys6_DnaBD"/>
</dbReference>
<dbReference type="CDD" id="cd12148">
    <property type="entry name" value="fungal_TF_MHR"/>
    <property type="match status" value="1"/>
</dbReference>
<reference evidence="7" key="2">
    <citation type="journal article" date="2023" name="IMA Fungus">
        <title>Comparative genomic study of the Penicillium genus elucidates a diverse pangenome and 15 lateral gene transfer events.</title>
        <authorList>
            <person name="Petersen C."/>
            <person name="Sorensen T."/>
            <person name="Nielsen M.R."/>
            <person name="Sondergaard T.E."/>
            <person name="Sorensen J.L."/>
            <person name="Fitzpatrick D.A."/>
            <person name="Frisvad J.C."/>
            <person name="Nielsen K.L."/>
        </authorList>
    </citation>
    <scope>NUCLEOTIDE SEQUENCE</scope>
    <source>
        <strain evidence="7">IBT 21472</strain>
    </source>
</reference>
<dbReference type="PROSITE" id="PS50048">
    <property type="entry name" value="ZN2_CY6_FUNGAL_2"/>
    <property type="match status" value="1"/>
</dbReference>
<dbReference type="SMART" id="SM00906">
    <property type="entry name" value="Fungal_trans"/>
    <property type="match status" value="1"/>
</dbReference>
<dbReference type="GO" id="GO:0006351">
    <property type="term" value="P:DNA-templated transcription"/>
    <property type="evidence" value="ECO:0007669"/>
    <property type="project" value="InterPro"/>
</dbReference>
<dbReference type="SMART" id="SM00066">
    <property type="entry name" value="GAL4"/>
    <property type="match status" value="1"/>
</dbReference>
<protein>
    <submittedName>
        <fullName evidence="7">Uncharacterized protein</fullName>
    </submittedName>
</protein>
<organism evidence="7 8">
    <name type="scientific">Penicillium atrosanguineum</name>
    <dbReference type="NCBI Taxonomy" id="1132637"/>
    <lineage>
        <taxon>Eukaryota</taxon>
        <taxon>Fungi</taxon>
        <taxon>Dikarya</taxon>
        <taxon>Ascomycota</taxon>
        <taxon>Pezizomycotina</taxon>
        <taxon>Eurotiomycetes</taxon>
        <taxon>Eurotiomycetidae</taxon>
        <taxon>Eurotiales</taxon>
        <taxon>Aspergillaceae</taxon>
        <taxon>Penicillium</taxon>
    </lineage>
</organism>
<accession>A0A9W9HIB4</accession>
<keyword evidence="5" id="KW-0539">Nucleus</keyword>
<comment type="caution">
    <text evidence="7">The sequence shown here is derived from an EMBL/GenBank/DDBJ whole genome shotgun (WGS) entry which is preliminary data.</text>
</comment>
<keyword evidence="2" id="KW-0805">Transcription regulation</keyword>
<evidence type="ECO:0000256" key="3">
    <source>
        <dbReference type="ARBA" id="ARBA00023125"/>
    </source>
</evidence>
<dbReference type="GO" id="GO:0000978">
    <property type="term" value="F:RNA polymerase II cis-regulatory region sequence-specific DNA binding"/>
    <property type="evidence" value="ECO:0007669"/>
    <property type="project" value="TreeGrafter"/>
</dbReference>
<dbReference type="OrthoDB" id="3362851at2759"/>
<proteinExistence type="predicted"/>